<dbReference type="SMART" id="SM00355">
    <property type="entry name" value="ZnF_C2H2"/>
    <property type="match status" value="3"/>
</dbReference>
<dbReference type="InterPro" id="IPR051651">
    <property type="entry name" value="DMTF1_DNA-bind_reg"/>
</dbReference>
<sequence length="1227" mass="136765">MGNEQSQESSAQPKEEDPERKYPKIVPASGLCGWKTYARAETDLSDIPDDRDPDPTSSDENEDETIMPVGAGDAMPPRRKPQKQKKKKKKKKGRSSFSGDGEVRRSSQHVPNEEEIRQLREREPEAFDVYASSQVGDDGDDGGALESGIDSLDTTSADAEAKAEAEDGAGCERDELDEPLRDDEDEDNPPLPVIDARRAPSVESQEAPPGQDNVALVPASQAGPEPLKMNGRWLCPYAESHNCESTFTNKKSAKRHGAIHASAFTCTICGKTLSRKDTLQRHIASHGKNDVVSADAHQRANGSPPAHVAASLQTSVAADYVEEPHDEKSPEYKTPRESSQDSLGSENGNDVEEDNAQINDEHEVESHHDMIRAVEQSLQAQLDAQSIATQEGEEVEVGSGEDSVEPEADTKSESSVESSVSDMVEEASSDKTPVPEPGLKRKRDAETPSDSPNRPTGKKMKRRNQAQNTTPTSAQQPHETMPCTWAAVNSTSQPAQQITDRIVPTLRTRQSTIDSWAQRSNAGSGSRPSVSASGSPSPSTARRVEVVIPSGSSKTYSKSKAFKSKQPNENPQQNGLESFGLKRIRDATYTMPKGKNRAEPGLNYVSPHKQQAEADESDSEPANFATSFARRTLSGSRPIKRARSQDEDSTSESDESHAGGASTNESKKMSAKQPKPRAHRTIECQRCRKGFKSEASLKLHLKAPNIHSHLYHCGDCTEQFWSMRLLSKHEKESGHDRGNGVEGLTGHFSEAEVQKLQDWRDTFCSDHDISIEQFNDMMTDTLKRRKGDRWDWHFISKRAFLNEYYEVLPYRNRRSMTRYRERNFQNLEGSKNWTADDDRDLIRLHKELGPRWSEIAQRLMRTTDAVAQRWRHKLQHKHNESGKWTTEEEEKFTKALDEVRRTNGLASQAEDWRVPWNKVSEKVETRSALQCSNHYRVLHSTKRQGRWIKVGGLEKTPGSSRILTPSKMARRLKGQPSGSASRPRLSRELVVETEDDDDEDEADSRNERTPSPPIDEEGEEDVSDAAEDDDRSSIGASSRQSHNPLQAQTPNETLRPTQLFGLTQANTSVVRPVFPESRRHLLSQDAPSPNIPIQRQKLSVRSPLSEMTVKDDDDDDSDGEAEDDESQSDSDLSGKEEDEEEADSDEQSDPPYASGENDDEAEDDESGVSDDDRDDGNDFMNSIEESAQRVRSNQKLKLQPTKRNGFQNGAPLKRRNRWSMSSSESDS</sequence>
<dbReference type="Pfam" id="PF12874">
    <property type="entry name" value="zf-met"/>
    <property type="match status" value="1"/>
</dbReference>
<feature type="domain" description="Myb-like" evidence="6">
    <location>
        <begin position="832"/>
        <end position="874"/>
    </location>
</feature>
<dbReference type="InterPro" id="IPR013087">
    <property type="entry name" value="Znf_C2H2_type"/>
</dbReference>
<keyword evidence="2" id="KW-0238">DNA-binding</keyword>
<feature type="region of interest" description="Disordered" evidence="5">
    <location>
        <begin position="967"/>
        <end position="1052"/>
    </location>
</feature>
<evidence type="ECO:0000256" key="1">
    <source>
        <dbReference type="ARBA" id="ARBA00004123"/>
    </source>
</evidence>
<evidence type="ECO:0000259" key="7">
    <source>
        <dbReference type="PROSITE" id="PS50157"/>
    </source>
</evidence>
<feature type="compositionally biased region" description="Acidic residues" evidence="5">
    <location>
        <begin position="1156"/>
        <end position="1177"/>
    </location>
</feature>
<name>A0AA38YEU3_9EURO</name>
<dbReference type="InterPro" id="IPR001005">
    <property type="entry name" value="SANT/Myb"/>
</dbReference>
<feature type="region of interest" description="Disordered" evidence="5">
    <location>
        <begin position="628"/>
        <end position="682"/>
    </location>
</feature>
<feature type="compositionally biased region" description="Acidic residues" evidence="5">
    <location>
        <begin position="1136"/>
        <end position="1148"/>
    </location>
</feature>
<dbReference type="GO" id="GO:0003700">
    <property type="term" value="F:DNA-binding transcription factor activity"/>
    <property type="evidence" value="ECO:0007669"/>
    <property type="project" value="TreeGrafter"/>
</dbReference>
<keyword evidence="3" id="KW-0539">Nucleus</keyword>
<feature type="domain" description="C2H2-type" evidence="7">
    <location>
        <begin position="264"/>
        <end position="286"/>
    </location>
</feature>
<dbReference type="InterPro" id="IPR036236">
    <property type="entry name" value="Znf_C2H2_sf"/>
</dbReference>
<gene>
    <name evidence="9" type="ORF">H2204_000518</name>
</gene>
<dbReference type="SMART" id="SM00717">
    <property type="entry name" value="SANT"/>
    <property type="match status" value="2"/>
</dbReference>
<keyword evidence="10" id="KW-1185">Reference proteome</keyword>
<dbReference type="PROSITE" id="PS50090">
    <property type="entry name" value="MYB_LIKE"/>
    <property type="match status" value="2"/>
</dbReference>
<protein>
    <submittedName>
        <fullName evidence="9">Uncharacterized protein</fullName>
    </submittedName>
</protein>
<feature type="domain" description="HTH myb-type" evidence="8">
    <location>
        <begin position="832"/>
        <end position="878"/>
    </location>
</feature>
<feature type="compositionally biased region" description="Acidic residues" evidence="5">
    <location>
        <begin position="55"/>
        <end position="65"/>
    </location>
</feature>
<proteinExistence type="predicted"/>
<feature type="region of interest" description="Disordered" evidence="5">
    <location>
        <begin position="322"/>
        <end position="367"/>
    </location>
</feature>
<feature type="domain" description="C2H2-type" evidence="7">
    <location>
        <begin position="682"/>
        <end position="708"/>
    </location>
</feature>
<dbReference type="Proteomes" id="UP001172681">
    <property type="component" value="Unassembled WGS sequence"/>
</dbReference>
<feature type="compositionally biased region" description="Basic residues" evidence="5">
    <location>
        <begin position="77"/>
        <end position="94"/>
    </location>
</feature>
<dbReference type="PROSITE" id="PS51294">
    <property type="entry name" value="HTH_MYB"/>
    <property type="match status" value="1"/>
</dbReference>
<reference evidence="9" key="1">
    <citation type="submission" date="2022-10" db="EMBL/GenBank/DDBJ databases">
        <title>Culturing micro-colonial fungi from biological soil crusts in the Mojave desert and describing Neophaeococcomyces mojavensis, and introducing the new genera and species Taxawa tesnikishii.</title>
        <authorList>
            <person name="Kurbessoian T."/>
            <person name="Stajich J.E."/>
        </authorList>
    </citation>
    <scope>NUCLEOTIDE SEQUENCE</scope>
    <source>
        <strain evidence="9">TK_35</strain>
    </source>
</reference>
<evidence type="ECO:0000256" key="3">
    <source>
        <dbReference type="ARBA" id="ARBA00023242"/>
    </source>
</evidence>
<feature type="region of interest" description="Disordered" evidence="5">
    <location>
        <begin position="389"/>
        <end position="583"/>
    </location>
</feature>
<evidence type="ECO:0000313" key="9">
    <source>
        <dbReference type="EMBL" id="KAJ9646826.1"/>
    </source>
</evidence>
<evidence type="ECO:0000256" key="2">
    <source>
        <dbReference type="ARBA" id="ARBA00023125"/>
    </source>
</evidence>
<dbReference type="InterPro" id="IPR017930">
    <property type="entry name" value="Myb_dom"/>
</dbReference>
<evidence type="ECO:0000259" key="6">
    <source>
        <dbReference type="PROSITE" id="PS50090"/>
    </source>
</evidence>
<feature type="compositionally biased region" description="Basic and acidic residues" evidence="5">
    <location>
        <begin position="101"/>
        <end position="125"/>
    </location>
</feature>
<feature type="compositionally biased region" description="Basic and acidic residues" evidence="5">
    <location>
        <begin position="13"/>
        <end position="22"/>
    </location>
</feature>
<keyword evidence="4" id="KW-0863">Zinc-finger</keyword>
<feature type="compositionally biased region" description="Polar residues" evidence="5">
    <location>
        <begin position="565"/>
        <end position="576"/>
    </location>
</feature>
<feature type="compositionally biased region" description="Acidic residues" evidence="5">
    <location>
        <begin position="991"/>
        <end position="1002"/>
    </location>
</feature>
<dbReference type="Gene3D" id="3.30.160.60">
    <property type="entry name" value="Classic Zinc Finger"/>
    <property type="match status" value="2"/>
</dbReference>
<feature type="region of interest" description="Disordered" evidence="5">
    <location>
        <begin position="1"/>
        <end position="223"/>
    </location>
</feature>
<feature type="compositionally biased region" description="Acidic residues" evidence="5">
    <location>
        <begin position="174"/>
        <end position="188"/>
    </location>
</feature>
<dbReference type="InterPro" id="IPR009057">
    <property type="entry name" value="Homeodomain-like_sf"/>
</dbReference>
<feature type="compositionally biased region" description="Basic and acidic residues" evidence="5">
    <location>
        <begin position="322"/>
        <end position="339"/>
    </location>
</feature>
<dbReference type="SUPFAM" id="SSF57667">
    <property type="entry name" value="beta-beta-alpha zinc fingers"/>
    <property type="match status" value="1"/>
</dbReference>
<keyword evidence="4" id="KW-0479">Metal-binding</keyword>
<dbReference type="SUPFAM" id="SSF46689">
    <property type="entry name" value="Homeodomain-like"/>
    <property type="match status" value="2"/>
</dbReference>
<feature type="compositionally biased region" description="Polar residues" evidence="5">
    <location>
        <begin position="1218"/>
        <end position="1227"/>
    </location>
</feature>
<feature type="domain" description="Myb-like" evidence="6">
    <location>
        <begin position="876"/>
        <end position="939"/>
    </location>
</feature>
<organism evidence="9 10">
    <name type="scientific">Knufia peltigerae</name>
    <dbReference type="NCBI Taxonomy" id="1002370"/>
    <lineage>
        <taxon>Eukaryota</taxon>
        <taxon>Fungi</taxon>
        <taxon>Dikarya</taxon>
        <taxon>Ascomycota</taxon>
        <taxon>Pezizomycotina</taxon>
        <taxon>Eurotiomycetes</taxon>
        <taxon>Chaetothyriomycetidae</taxon>
        <taxon>Chaetothyriales</taxon>
        <taxon>Trichomeriaceae</taxon>
        <taxon>Knufia</taxon>
    </lineage>
</organism>
<evidence type="ECO:0000256" key="5">
    <source>
        <dbReference type="SAM" id="MobiDB-lite"/>
    </source>
</evidence>
<feature type="compositionally biased region" description="Basic and acidic residues" evidence="5">
    <location>
        <begin position="38"/>
        <end position="54"/>
    </location>
</feature>
<feature type="compositionally biased region" description="Polar residues" evidence="5">
    <location>
        <begin position="1085"/>
        <end position="1099"/>
    </location>
</feature>
<dbReference type="Pfam" id="PF13921">
    <property type="entry name" value="Myb_DNA-bind_6"/>
    <property type="match status" value="1"/>
</dbReference>
<feature type="compositionally biased region" description="Polar residues" evidence="5">
    <location>
        <begin position="1"/>
        <end position="12"/>
    </location>
</feature>
<dbReference type="Pfam" id="PF00096">
    <property type="entry name" value="zf-C2H2"/>
    <property type="match status" value="1"/>
</dbReference>
<feature type="compositionally biased region" description="Basic and acidic residues" evidence="5">
    <location>
        <begin position="159"/>
        <end position="173"/>
    </location>
</feature>
<evidence type="ECO:0000313" key="10">
    <source>
        <dbReference type="Proteomes" id="UP001172681"/>
    </source>
</evidence>
<feature type="compositionally biased region" description="Low complexity" evidence="5">
    <location>
        <begin position="522"/>
        <end position="541"/>
    </location>
</feature>
<feature type="compositionally biased region" description="Acidic residues" evidence="5">
    <location>
        <begin position="1111"/>
        <end position="1128"/>
    </location>
</feature>
<evidence type="ECO:0000256" key="4">
    <source>
        <dbReference type="PROSITE-ProRule" id="PRU00042"/>
    </source>
</evidence>
<feature type="compositionally biased region" description="Polar residues" evidence="5">
    <location>
        <begin position="507"/>
        <end position="521"/>
    </location>
</feature>
<feature type="compositionally biased region" description="Polar residues" evidence="5">
    <location>
        <begin position="465"/>
        <end position="478"/>
    </location>
</feature>
<dbReference type="PROSITE" id="PS50157">
    <property type="entry name" value="ZINC_FINGER_C2H2_2"/>
    <property type="match status" value="2"/>
</dbReference>
<comment type="subcellular location">
    <subcellularLocation>
        <location evidence="1">Nucleus</location>
    </subcellularLocation>
</comment>
<dbReference type="GO" id="GO:0008270">
    <property type="term" value="F:zinc ion binding"/>
    <property type="evidence" value="ECO:0007669"/>
    <property type="project" value="UniProtKB-KW"/>
</dbReference>
<dbReference type="Gene3D" id="1.10.10.60">
    <property type="entry name" value="Homeodomain-like"/>
    <property type="match status" value="2"/>
</dbReference>
<evidence type="ECO:0000259" key="8">
    <source>
        <dbReference type="PROSITE" id="PS51294"/>
    </source>
</evidence>
<feature type="region of interest" description="Disordered" evidence="5">
    <location>
        <begin position="1082"/>
        <end position="1227"/>
    </location>
</feature>
<dbReference type="CDD" id="cd00167">
    <property type="entry name" value="SANT"/>
    <property type="match status" value="2"/>
</dbReference>
<dbReference type="PROSITE" id="PS00028">
    <property type="entry name" value="ZINC_FINGER_C2H2_1"/>
    <property type="match status" value="2"/>
</dbReference>
<dbReference type="AlphaFoldDB" id="A0AA38YEU3"/>
<feature type="compositionally biased region" description="Polar residues" evidence="5">
    <location>
        <begin position="1034"/>
        <end position="1052"/>
    </location>
</feature>
<comment type="caution">
    <text evidence="9">The sequence shown here is derived from an EMBL/GenBank/DDBJ whole genome shotgun (WGS) entry which is preliminary data.</text>
</comment>
<feature type="compositionally biased region" description="Polar residues" evidence="5">
    <location>
        <begin position="1179"/>
        <end position="1207"/>
    </location>
</feature>
<dbReference type="PANTHER" id="PTHR46380:SF2">
    <property type="entry name" value="CYCLIN-D-BINDING MYB-LIKE TRANSCRIPTION FACTOR 1"/>
    <property type="match status" value="1"/>
</dbReference>
<dbReference type="GO" id="GO:0000976">
    <property type="term" value="F:transcription cis-regulatory region binding"/>
    <property type="evidence" value="ECO:0007669"/>
    <property type="project" value="TreeGrafter"/>
</dbReference>
<feature type="compositionally biased region" description="Polar residues" evidence="5">
    <location>
        <begin position="487"/>
        <end position="499"/>
    </location>
</feature>
<dbReference type="PANTHER" id="PTHR46380">
    <property type="entry name" value="CYCLIN-D-BINDING MYB-LIKE TRANSCRIPTION FACTOR 1"/>
    <property type="match status" value="1"/>
</dbReference>
<dbReference type="GO" id="GO:0005634">
    <property type="term" value="C:nucleus"/>
    <property type="evidence" value="ECO:0007669"/>
    <property type="project" value="UniProtKB-SubCell"/>
</dbReference>
<accession>A0AA38YEU3</accession>
<dbReference type="EMBL" id="JAPDRN010000002">
    <property type="protein sequence ID" value="KAJ9646826.1"/>
    <property type="molecule type" value="Genomic_DNA"/>
</dbReference>
<feature type="compositionally biased region" description="Acidic residues" evidence="5">
    <location>
        <begin position="1014"/>
        <end position="1030"/>
    </location>
</feature>
<keyword evidence="4" id="KW-0862">Zinc</keyword>